<name>A0A2G9RWF4_AQUCT</name>
<evidence type="ECO:0000256" key="1">
    <source>
        <dbReference type="SAM" id="MobiDB-lite"/>
    </source>
</evidence>
<accession>A0A2G9RWF4</accession>
<keyword evidence="3" id="KW-1185">Reference proteome</keyword>
<reference evidence="3" key="1">
    <citation type="journal article" date="2017" name="Nat. Commun.">
        <title>The North American bullfrog draft genome provides insight into hormonal regulation of long noncoding RNA.</title>
        <authorList>
            <person name="Hammond S.A."/>
            <person name="Warren R.L."/>
            <person name="Vandervalk B.P."/>
            <person name="Kucuk E."/>
            <person name="Khan H."/>
            <person name="Gibb E.A."/>
            <person name="Pandoh P."/>
            <person name="Kirk H."/>
            <person name="Zhao Y."/>
            <person name="Jones M."/>
            <person name="Mungall A.J."/>
            <person name="Coope R."/>
            <person name="Pleasance S."/>
            <person name="Moore R.A."/>
            <person name="Holt R.A."/>
            <person name="Round J.M."/>
            <person name="Ohora S."/>
            <person name="Walle B.V."/>
            <person name="Veldhoen N."/>
            <person name="Helbing C.C."/>
            <person name="Birol I."/>
        </authorList>
    </citation>
    <scope>NUCLEOTIDE SEQUENCE [LARGE SCALE GENOMIC DNA]</scope>
</reference>
<evidence type="ECO:0000313" key="3">
    <source>
        <dbReference type="Proteomes" id="UP000228934"/>
    </source>
</evidence>
<dbReference type="OrthoDB" id="9906249at2759"/>
<proteinExistence type="predicted"/>
<gene>
    <name evidence="2" type="ORF">AB205_0204630</name>
</gene>
<sequence length="58" mass="6274">MQKELVPPNTAEKESTEVHSASIQSCNLTDKPQESSSDDDESDNEATAAPLELLTEVI</sequence>
<dbReference type="Proteomes" id="UP000228934">
    <property type="component" value="Unassembled WGS sequence"/>
</dbReference>
<dbReference type="EMBL" id="KV930056">
    <property type="protein sequence ID" value="PIO32256.1"/>
    <property type="molecule type" value="Genomic_DNA"/>
</dbReference>
<feature type="region of interest" description="Disordered" evidence="1">
    <location>
        <begin position="1"/>
        <end position="58"/>
    </location>
</feature>
<evidence type="ECO:0000313" key="2">
    <source>
        <dbReference type="EMBL" id="PIO32256.1"/>
    </source>
</evidence>
<dbReference type="AlphaFoldDB" id="A0A2G9RWF4"/>
<feature type="compositionally biased region" description="Polar residues" evidence="1">
    <location>
        <begin position="18"/>
        <end position="30"/>
    </location>
</feature>
<organism evidence="2 3">
    <name type="scientific">Aquarana catesbeiana</name>
    <name type="common">American bullfrog</name>
    <name type="synonym">Rana catesbeiana</name>
    <dbReference type="NCBI Taxonomy" id="8400"/>
    <lineage>
        <taxon>Eukaryota</taxon>
        <taxon>Metazoa</taxon>
        <taxon>Chordata</taxon>
        <taxon>Craniata</taxon>
        <taxon>Vertebrata</taxon>
        <taxon>Euteleostomi</taxon>
        <taxon>Amphibia</taxon>
        <taxon>Batrachia</taxon>
        <taxon>Anura</taxon>
        <taxon>Neobatrachia</taxon>
        <taxon>Ranoidea</taxon>
        <taxon>Ranidae</taxon>
        <taxon>Aquarana</taxon>
    </lineage>
</organism>
<protein>
    <submittedName>
        <fullName evidence="2">Uncharacterized protein</fullName>
    </submittedName>
</protein>